<evidence type="ECO:0000313" key="13">
    <source>
        <dbReference type="Proteomes" id="UP000642284"/>
    </source>
</evidence>
<evidence type="ECO:0000313" key="12">
    <source>
        <dbReference type="EMBL" id="MBC9712735.1"/>
    </source>
</evidence>
<comment type="similarity">
    <text evidence="8">Belongs to the DyP-type peroxidase family.</text>
</comment>
<evidence type="ECO:0000259" key="10">
    <source>
        <dbReference type="Pfam" id="PF04261"/>
    </source>
</evidence>
<dbReference type="Pfam" id="PF04261">
    <property type="entry name" value="Dyp_perox_N"/>
    <property type="match status" value="1"/>
</dbReference>
<dbReference type="InterPro" id="IPR048328">
    <property type="entry name" value="Dyp_perox_C"/>
</dbReference>
<sequence>MRAGSPSDLPSVPARRTVLTGAGALTAALAAGCDRPARQDGRTPGPDGVPFHGARQAGVTTRQQGSVLLTAYDLSPAQRGRAGVKTLRAVLSRWTRVLATATEDGDGGSAEPGLERARQARLTVTVGIGPGLPERLGGLSVPAQLRGLPPLPGDRLDPGSSGGDVLVQVCADDAWTVAVVAGILTRLADGVLRTRWRQPGFLPPVTDGETPRNFFGFKDGTATLDAAECERWVWLKEGPGSDGTFCVVRRIHMRIAAFTDLGRERQEEAIGRRRASGAPLGRQREHDEVDLFTKTPEGRYVIPARAHVRAANPRLDGGARMLRRGYSYDNGPDDQGLLFLAFMRDPALFVRVQQRLGTEDDLSPFVVHRGSAVCYVLPGARPGQDLGATLF</sequence>
<feature type="domain" description="Dyp-type peroxidase C-terminal" evidence="11">
    <location>
        <begin position="210"/>
        <end position="380"/>
    </location>
</feature>
<dbReference type="SUPFAM" id="SSF54909">
    <property type="entry name" value="Dimeric alpha+beta barrel"/>
    <property type="match status" value="1"/>
</dbReference>
<dbReference type="InterPro" id="IPR011008">
    <property type="entry name" value="Dimeric_a/b-barrel"/>
</dbReference>
<evidence type="ECO:0000256" key="6">
    <source>
        <dbReference type="ARBA" id="ARBA00023002"/>
    </source>
</evidence>
<dbReference type="GO" id="GO:0004601">
    <property type="term" value="F:peroxidase activity"/>
    <property type="evidence" value="ECO:0007669"/>
    <property type="project" value="UniProtKB-KW"/>
</dbReference>
<evidence type="ECO:0000256" key="2">
    <source>
        <dbReference type="ARBA" id="ARBA00022559"/>
    </source>
</evidence>
<keyword evidence="13" id="KW-1185">Reference proteome</keyword>
<keyword evidence="2 12" id="KW-0575">Peroxidase</keyword>
<dbReference type="InterPro" id="IPR048327">
    <property type="entry name" value="Dyp_perox_N"/>
</dbReference>
<gene>
    <name evidence="12" type="ORF">H9Y04_09135</name>
</gene>
<accession>A0ABR7SDC1</accession>
<name>A0ABR7SDC1_9ACTN</name>
<dbReference type="NCBIfam" id="TIGR01413">
    <property type="entry name" value="Dyp_perox_fam"/>
    <property type="match status" value="1"/>
</dbReference>
<proteinExistence type="inferred from homology"/>
<keyword evidence="3" id="KW-0349">Heme</keyword>
<comment type="caution">
    <text evidence="12">The sequence shown here is derived from an EMBL/GenBank/DDBJ whole genome shotgun (WGS) entry which is preliminary data.</text>
</comment>
<evidence type="ECO:0000256" key="4">
    <source>
        <dbReference type="ARBA" id="ARBA00022723"/>
    </source>
</evidence>
<keyword evidence="5" id="KW-0732">Signal</keyword>
<keyword evidence="7" id="KW-0408">Iron</keyword>
<dbReference type="Pfam" id="PF20628">
    <property type="entry name" value="Dyp_perox_C"/>
    <property type="match status" value="1"/>
</dbReference>
<keyword evidence="6" id="KW-0560">Oxidoreductase</keyword>
<dbReference type="PANTHER" id="PTHR30521:SF4">
    <property type="entry name" value="DEFERROCHELATASE"/>
    <property type="match status" value="1"/>
</dbReference>
<dbReference type="RefSeq" id="WP_187813232.1">
    <property type="nucleotide sequence ID" value="NZ_JACTVJ010000005.1"/>
</dbReference>
<dbReference type="PANTHER" id="PTHR30521">
    <property type="entry name" value="DEFERROCHELATASE/PEROXIDASE"/>
    <property type="match status" value="1"/>
</dbReference>
<reference evidence="12 13" key="1">
    <citation type="submission" date="2020-08" db="EMBL/GenBank/DDBJ databases">
        <title>Genemic of Streptomyces polyaspartic.</title>
        <authorList>
            <person name="Liu W."/>
        </authorList>
    </citation>
    <scope>NUCLEOTIDE SEQUENCE [LARGE SCALE GENOMIC DNA]</scope>
    <source>
        <strain evidence="12 13">TRM66268-LWL</strain>
    </source>
</reference>
<dbReference type="InterPro" id="IPR006314">
    <property type="entry name" value="Dyp_peroxidase"/>
</dbReference>
<dbReference type="EMBL" id="JACTVJ010000005">
    <property type="protein sequence ID" value="MBC9712735.1"/>
    <property type="molecule type" value="Genomic_DNA"/>
</dbReference>
<feature type="domain" description="Dyp-type peroxidase N-terminal" evidence="10">
    <location>
        <begin position="56"/>
        <end position="201"/>
    </location>
</feature>
<evidence type="ECO:0000259" key="11">
    <source>
        <dbReference type="Pfam" id="PF20628"/>
    </source>
</evidence>
<evidence type="ECO:0000256" key="7">
    <source>
        <dbReference type="ARBA" id="ARBA00023004"/>
    </source>
</evidence>
<feature type="region of interest" description="Disordered" evidence="9">
    <location>
        <begin position="33"/>
        <end position="54"/>
    </location>
</feature>
<evidence type="ECO:0000256" key="5">
    <source>
        <dbReference type="ARBA" id="ARBA00022729"/>
    </source>
</evidence>
<evidence type="ECO:0000256" key="1">
    <source>
        <dbReference type="ARBA" id="ARBA00001970"/>
    </source>
</evidence>
<dbReference type="PROSITE" id="PS51257">
    <property type="entry name" value="PROKAR_LIPOPROTEIN"/>
    <property type="match status" value="1"/>
</dbReference>
<organism evidence="12 13">
    <name type="scientific">Streptomyces polyasparticus</name>
    <dbReference type="NCBI Taxonomy" id="2767826"/>
    <lineage>
        <taxon>Bacteria</taxon>
        <taxon>Bacillati</taxon>
        <taxon>Actinomycetota</taxon>
        <taxon>Actinomycetes</taxon>
        <taxon>Kitasatosporales</taxon>
        <taxon>Streptomycetaceae</taxon>
        <taxon>Streptomyces</taxon>
    </lineage>
</organism>
<dbReference type="PROSITE" id="PS51404">
    <property type="entry name" value="DYP_PEROXIDASE"/>
    <property type="match status" value="1"/>
</dbReference>
<comment type="cofactor">
    <cofactor evidence="1">
        <name>heme b</name>
        <dbReference type="ChEBI" id="CHEBI:60344"/>
    </cofactor>
</comment>
<protein>
    <submittedName>
        <fullName evidence="12">Dyp-type peroxidase</fullName>
    </submittedName>
</protein>
<keyword evidence="4" id="KW-0479">Metal-binding</keyword>
<evidence type="ECO:0000256" key="3">
    <source>
        <dbReference type="ARBA" id="ARBA00022617"/>
    </source>
</evidence>
<evidence type="ECO:0000256" key="9">
    <source>
        <dbReference type="SAM" id="MobiDB-lite"/>
    </source>
</evidence>
<evidence type="ECO:0000256" key="8">
    <source>
        <dbReference type="ARBA" id="ARBA00025737"/>
    </source>
</evidence>
<dbReference type="Proteomes" id="UP000642284">
    <property type="component" value="Unassembled WGS sequence"/>
</dbReference>